<proteinExistence type="predicted"/>
<dbReference type="EMBL" id="ML010623">
    <property type="protein sequence ID" value="RKO95941.1"/>
    <property type="molecule type" value="Genomic_DNA"/>
</dbReference>
<gene>
    <name evidence="2" type="ORF">CAUPRSCDRAFT_12358</name>
</gene>
<reference evidence="3" key="1">
    <citation type="journal article" date="2018" name="Nat. Microbiol.">
        <title>Leveraging single-cell genomics to expand the fungal tree of life.</title>
        <authorList>
            <person name="Ahrendt S.R."/>
            <person name="Quandt C.A."/>
            <person name="Ciobanu D."/>
            <person name="Clum A."/>
            <person name="Salamov A."/>
            <person name="Andreopoulos B."/>
            <person name="Cheng J.F."/>
            <person name="Woyke T."/>
            <person name="Pelin A."/>
            <person name="Henrissat B."/>
            <person name="Reynolds N.K."/>
            <person name="Benny G.L."/>
            <person name="Smith M.E."/>
            <person name="James T.Y."/>
            <person name="Grigoriev I.V."/>
        </authorList>
    </citation>
    <scope>NUCLEOTIDE SEQUENCE [LARGE SCALE GENOMIC DNA]</scope>
    <source>
        <strain evidence="3">ATCC 52028</strain>
    </source>
</reference>
<evidence type="ECO:0000313" key="2">
    <source>
        <dbReference type="EMBL" id="RKO95941.1"/>
    </source>
</evidence>
<organism evidence="2 3">
    <name type="scientific">Caulochytrium protostelioides</name>
    <dbReference type="NCBI Taxonomy" id="1555241"/>
    <lineage>
        <taxon>Eukaryota</taxon>
        <taxon>Fungi</taxon>
        <taxon>Fungi incertae sedis</taxon>
        <taxon>Chytridiomycota</taxon>
        <taxon>Chytridiomycota incertae sedis</taxon>
        <taxon>Chytridiomycetes</taxon>
        <taxon>Caulochytriales</taxon>
        <taxon>Caulochytriaceae</taxon>
        <taxon>Caulochytrium</taxon>
    </lineage>
</organism>
<feature type="region of interest" description="Disordered" evidence="1">
    <location>
        <begin position="164"/>
        <end position="191"/>
    </location>
</feature>
<dbReference type="Proteomes" id="UP000268535">
    <property type="component" value="Unassembled WGS sequence"/>
</dbReference>
<feature type="region of interest" description="Disordered" evidence="1">
    <location>
        <begin position="1"/>
        <end position="20"/>
    </location>
</feature>
<feature type="compositionally biased region" description="Basic and acidic residues" evidence="1">
    <location>
        <begin position="175"/>
        <end position="191"/>
    </location>
</feature>
<dbReference type="AlphaFoldDB" id="A0A4P9WRT7"/>
<sequence length="461" mass="52107">MPVVDQPSVEGPVADPSPPAEPLNLKSALQQVASFASYPRKDRDLFYWSDRHSFNLRTWFIPRSVMEIFRKAEVDKVISVINWEYIISEKNTLEYSSTSPKTLLRNYILALKHLWDARKTPEFKELLSEHTGAANYRFLDINSSFDVVLDRLIRENLPEDARYAGRSVQSSNSDLSEHGESSEHREASERSEASFSGFDEFPVVLALMIDKLHIVAAKPHLSFVRAAAFVSMYQRTDGVLQTLIADDVGPAQPSITNVSPAELFTVDHWFTSLMMTKEHPTFTLKQGFDHGMRSWLRDLSKSWRTYATTKLGLKKDIMRLFAEYGRVSTLYALSQSWNGFRPIIVDADSQTIRKAYQPDTEVSGLMLPRVIQTTVLDRLNEKALMRDALKWFRESLAPKEIVVVTPPGSKRTAVPEPTMAFLPGVERDSARSTKRIRVASERGLLAASSGLNIANILKHTG</sequence>
<accession>A0A4P9WRT7</accession>
<evidence type="ECO:0000256" key="1">
    <source>
        <dbReference type="SAM" id="MobiDB-lite"/>
    </source>
</evidence>
<evidence type="ECO:0000313" key="3">
    <source>
        <dbReference type="Proteomes" id="UP000268535"/>
    </source>
</evidence>
<protein>
    <submittedName>
        <fullName evidence="2">Uncharacterized protein</fullName>
    </submittedName>
</protein>
<name>A0A4P9WRT7_9FUNG</name>